<evidence type="ECO:0000256" key="5">
    <source>
        <dbReference type="SAM" id="MobiDB-lite"/>
    </source>
</evidence>
<sequence length="114" mass="12269">MIDHDSARQEPATTVEPETTPPPAPTVKVRRTRISGLWIGMILAAVVLLLLLVFILQNNQPVDIAFFGMSGQFPLGVALLLAAICGVLLVAVPGGARILQLRRTVRRAGARHAR</sequence>
<accession>A0ABR6BN88</accession>
<dbReference type="RefSeq" id="WP_030110080.1">
    <property type="nucleotide sequence ID" value="NZ_BAAABQ010000073.1"/>
</dbReference>
<keyword evidence="4 6" id="KW-0472">Membrane</keyword>
<evidence type="ECO:0000259" key="7">
    <source>
        <dbReference type="Pfam" id="PF06305"/>
    </source>
</evidence>
<evidence type="ECO:0000256" key="4">
    <source>
        <dbReference type="ARBA" id="ARBA00023136"/>
    </source>
</evidence>
<evidence type="ECO:0000256" key="1">
    <source>
        <dbReference type="ARBA" id="ARBA00022475"/>
    </source>
</evidence>
<evidence type="ECO:0000256" key="6">
    <source>
        <dbReference type="SAM" id="Phobius"/>
    </source>
</evidence>
<evidence type="ECO:0000256" key="3">
    <source>
        <dbReference type="ARBA" id="ARBA00022989"/>
    </source>
</evidence>
<evidence type="ECO:0000313" key="9">
    <source>
        <dbReference type="Proteomes" id="UP000517916"/>
    </source>
</evidence>
<dbReference type="InterPro" id="IPR010445">
    <property type="entry name" value="LapA_dom"/>
</dbReference>
<keyword evidence="9" id="KW-1185">Reference proteome</keyword>
<feature type="transmembrane region" description="Helical" evidence="6">
    <location>
        <begin position="37"/>
        <end position="56"/>
    </location>
</feature>
<keyword evidence="3 6" id="KW-1133">Transmembrane helix</keyword>
<name>A0ABR6BN88_9PSEU</name>
<keyword evidence="2 6" id="KW-0812">Transmembrane</keyword>
<dbReference type="EMBL" id="JACJID010000004">
    <property type="protein sequence ID" value="MBA8928355.1"/>
    <property type="molecule type" value="Genomic_DNA"/>
</dbReference>
<dbReference type="Pfam" id="PF06305">
    <property type="entry name" value="LapA_dom"/>
    <property type="match status" value="1"/>
</dbReference>
<evidence type="ECO:0000313" key="8">
    <source>
        <dbReference type="EMBL" id="MBA8928355.1"/>
    </source>
</evidence>
<keyword evidence="1" id="KW-1003">Cell membrane</keyword>
<feature type="transmembrane region" description="Helical" evidence="6">
    <location>
        <begin position="76"/>
        <end position="99"/>
    </location>
</feature>
<dbReference type="Proteomes" id="UP000517916">
    <property type="component" value="Unassembled WGS sequence"/>
</dbReference>
<organism evidence="8 9">
    <name type="scientific">Kutzneria viridogrisea</name>
    <dbReference type="NCBI Taxonomy" id="47990"/>
    <lineage>
        <taxon>Bacteria</taxon>
        <taxon>Bacillati</taxon>
        <taxon>Actinomycetota</taxon>
        <taxon>Actinomycetes</taxon>
        <taxon>Pseudonocardiales</taxon>
        <taxon>Pseudonocardiaceae</taxon>
        <taxon>Kutzneria</taxon>
    </lineage>
</organism>
<feature type="region of interest" description="Disordered" evidence="5">
    <location>
        <begin position="1"/>
        <end position="27"/>
    </location>
</feature>
<feature type="domain" description="Lipopolysaccharide assembly protein A" evidence="7">
    <location>
        <begin position="57"/>
        <end position="108"/>
    </location>
</feature>
<evidence type="ECO:0000256" key="2">
    <source>
        <dbReference type="ARBA" id="ARBA00022692"/>
    </source>
</evidence>
<reference evidence="8 9" key="1">
    <citation type="submission" date="2020-08" db="EMBL/GenBank/DDBJ databases">
        <title>Genomic Encyclopedia of Archaeal and Bacterial Type Strains, Phase II (KMG-II): from individual species to whole genera.</title>
        <authorList>
            <person name="Goeker M."/>
        </authorList>
    </citation>
    <scope>NUCLEOTIDE SEQUENCE [LARGE SCALE GENOMIC DNA]</scope>
    <source>
        <strain evidence="8 9">DSM 43850</strain>
    </source>
</reference>
<comment type="caution">
    <text evidence="8">The sequence shown here is derived from an EMBL/GenBank/DDBJ whole genome shotgun (WGS) entry which is preliminary data.</text>
</comment>
<gene>
    <name evidence="8" type="ORF">BC739_005572</name>
</gene>
<proteinExistence type="predicted"/>
<protein>
    <submittedName>
        <fullName evidence="8">Integral membrane protein</fullName>
    </submittedName>
</protein>